<dbReference type="InterPro" id="IPR009057">
    <property type="entry name" value="Homeodomain-like_sf"/>
</dbReference>
<feature type="domain" description="Myb-like" evidence="2">
    <location>
        <begin position="55"/>
        <end position="105"/>
    </location>
</feature>
<reference evidence="4 5" key="1">
    <citation type="journal article" date="2011" name="Proc. Natl. Acad. Sci. U.S.A.">
        <title>Genome and transcriptome analyses of the mountain pine beetle-fungal symbiont Grosmannia clavigera, a lodgepole pine pathogen.</title>
        <authorList>
            <person name="DiGuistini S."/>
            <person name="Wang Y."/>
            <person name="Liao N.Y."/>
            <person name="Taylor G."/>
            <person name="Tanguay P."/>
            <person name="Feau N."/>
            <person name="Henrissat B."/>
            <person name="Chan S.K."/>
            <person name="Hesse-Orce U."/>
            <person name="Alamouti S.M."/>
            <person name="Tsui C.K.M."/>
            <person name="Docking R.T."/>
            <person name="Levasseur A."/>
            <person name="Haridas S."/>
            <person name="Robertson G."/>
            <person name="Birol I."/>
            <person name="Holt R.A."/>
            <person name="Marra M.A."/>
            <person name="Hamelin R.C."/>
            <person name="Hirst M."/>
            <person name="Jones S.J.M."/>
            <person name="Bohlmann J."/>
            <person name="Breuil C."/>
        </authorList>
    </citation>
    <scope>NUCLEOTIDE SEQUENCE [LARGE SCALE GENOMIC DNA]</scope>
    <source>
        <strain evidence="5">kw1407 / UAMH 11150</strain>
    </source>
</reference>
<dbReference type="InterPro" id="IPR001005">
    <property type="entry name" value="SANT/Myb"/>
</dbReference>
<dbReference type="Pfam" id="PF00249">
    <property type="entry name" value="Myb_DNA-binding"/>
    <property type="match status" value="2"/>
</dbReference>
<dbReference type="CDD" id="cd00167">
    <property type="entry name" value="SANT"/>
    <property type="match status" value="2"/>
</dbReference>
<evidence type="ECO:0000313" key="4">
    <source>
        <dbReference type="EMBL" id="EFX06463.1"/>
    </source>
</evidence>
<dbReference type="Gene3D" id="1.10.10.60">
    <property type="entry name" value="Homeodomain-like"/>
    <property type="match status" value="3"/>
</dbReference>
<dbReference type="GO" id="GO:0000981">
    <property type="term" value="F:DNA-binding transcription factor activity, RNA polymerase II-specific"/>
    <property type="evidence" value="ECO:0007669"/>
    <property type="project" value="TreeGrafter"/>
</dbReference>
<dbReference type="SMART" id="SM00717">
    <property type="entry name" value="SANT"/>
    <property type="match status" value="2"/>
</dbReference>
<dbReference type="PANTHER" id="PTHR45614">
    <property type="entry name" value="MYB PROTEIN-RELATED"/>
    <property type="match status" value="1"/>
</dbReference>
<dbReference type="PANTHER" id="PTHR45614:SF51">
    <property type="entry name" value="MYB-LIKE DNA-BINDING PROTEIN BAS1"/>
    <property type="match status" value="1"/>
</dbReference>
<feature type="compositionally biased region" description="Low complexity" evidence="1">
    <location>
        <begin position="1"/>
        <end position="12"/>
    </location>
</feature>
<dbReference type="GeneID" id="25980255"/>
<dbReference type="STRING" id="655863.F0X7N7"/>
<dbReference type="eggNOG" id="KOG0048">
    <property type="taxonomic scope" value="Eukaryota"/>
</dbReference>
<dbReference type="InterPro" id="IPR050560">
    <property type="entry name" value="MYB_TF"/>
</dbReference>
<dbReference type="Proteomes" id="UP000007796">
    <property type="component" value="Unassembled WGS sequence"/>
</dbReference>
<name>F0X7N7_GROCL</name>
<dbReference type="AlphaFoldDB" id="F0X7N7"/>
<dbReference type="GO" id="GO:0005634">
    <property type="term" value="C:nucleus"/>
    <property type="evidence" value="ECO:0007669"/>
    <property type="project" value="TreeGrafter"/>
</dbReference>
<dbReference type="InterPro" id="IPR017930">
    <property type="entry name" value="Myb_dom"/>
</dbReference>
<feature type="region of interest" description="Disordered" evidence="1">
    <location>
        <begin position="1"/>
        <end position="22"/>
    </location>
</feature>
<feature type="domain" description="HTH myb-type" evidence="3">
    <location>
        <begin position="55"/>
        <end position="109"/>
    </location>
</feature>
<sequence length="355" mass="39141">MSASESSSQSASTGGPRTRRPWAPAEDAVLQALVSHYGDARGSSGAWKEISAAISNRTAKGRWTAEEDQTLLAAYTRLGPVWHDIAALIPGRKDDQCSKRYNEILNPLVSNRLTDWTAREDDLLRQGVHALGHRWSAISSRIPGRPPLTCRNRWRTLSRSASMRRSQELLASIQSPADLCHETSSEKQASAEFSSLFSELDDQLADREHDSHGFIASALYDTPFSAGTESQSAIDLTDHQPLLLGGMEAQTSPEQTSFAASRPDWSACLTRPSHMHHGNHSAWMGPPLLSPDSTAALPNLHENFSAGQHTNSSNPIHQIVHVHHHYHYHIAKPDAFLPFLPSEAEARREEPPKEP</sequence>
<evidence type="ECO:0000313" key="5">
    <source>
        <dbReference type="Proteomes" id="UP000007796"/>
    </source>
</evidence>
<dbReference type="PROSITE" id="PS51294">
    <property type="entry name" value="HTH_MYB"/>
    <property type="match status" value="2"/>
</dbReference>
<gene>
    <name evidence="4" type="ORF">CMQ_6784</name>
</gene>
<accession>F0X7N7</accession>
<dbReference type="GO" id="GO:0000978">
    <property type="term" value="F:RNA polymerase II cis-regulatory region sequence-specific DNA binding"/>
    <property type="evidence" value="ECO:0007669"/>
    <property type="project" value="TreeGrafter"/>
</dbReference>
<dbReference type="SUPFAM" id="SSF46689">
    <property type="entry name" value="Homeodomain-like"/>
    <property type="match status" value="2"/>
</dbReference>
<evidence type="ECO:0000256" key="1">
    <source>
        <dbReference type="SAM" id="MobiDB-lite"/>
    </source>
</evidence>
<dbReference type="RefSeq" id="XP_014175945.1">
    <property type="nucleotide sequence ID" value="XM_014320470.1"/>
</dbReference>
<evidence type="ECO:0000259" key="2">
    <source>
        <dbReference type="PROSITE" id="PS50090"/>
    </source>
</evidence>
<dbReference type="EMBL" id="GL629729">
    <property type="protein sequence ID" value="EFX06463.1"/>
    <property type="molecule type" value="Genomic_DNA"/>
</dbReference>
<organism evidence="5">
    <name type="scientific">Grosmannia clavigera (strain kw1407 / UAMH 11150)</name>
    <name type="common">Blue stain fungus</name>
    <name type="synonym">Graphiocladiella clavigera</name>
    <dbReference type="NCBI Taxonomy" id="655863"/>
    <lineage>
        <taxon>Eukaryota</taxon>
        <taxon>Fungi</taxon>
        <taxon>Dikarya</taxon>
        <taxon>Ascomycota</taxon>
        <taxon>Pezizomycotina</taxon>
        <taxon>Sordariomycetes</taxon>
        <taxon>Sordariomycetidae</taxon>
        <taxon>Ophiostomatales</taxon>
        <taxon>Ophiostomataceae</taxon>
        <taxon>Leptographium</taxon>
    </lineage>
</organism>
<evidence type="ECO:0000259" key="3">
    <source>
        <dbReference type="PROSITE" id="PS51294"/>
    </source>
</evidence>
<protein>
    <submittedName>
        <fullName evidence="4">Transcription factor</fullName>
    </submittedName>
</protein>
<feature type="domain" description="Myb-like" evidence="2">
    <location>
        <begin position="116"/>
        <end position="158"/>
    </location>
</feature>
<feature type="domain" description="HTH myb-type" evidence="3">
    <location>
        <begin position="116"/>
        <end position="162"/>
    </location>
</feature>
<dbReference type="InParanoid" id="F0X7N7"/>
<dbReference type="PROSITE" id="PS50090">
    <property type="entry name" value="MYB_LIKE"/>
    <property type="match status" value="2"/>
</dbReference>
<dbReference type="HOGENOM" id="CLU_031723_0_0_1"/>
<proteinExistence type="predicted"/>
<dbReference type="OrthoDB" id="2143914at2759"/>
<keyword evidence="5" id="KW-1185">Reference proteome</keyword>